<evidence type="ECO:0000256" key="1">
    <source>
        <dbReference type="SAM" id="SignalP"/>
    </source>
</evidence>
<feature type="signal peptide" evidence="1">
    <location>
        <begin position="1"/>
        <end position="26"/>
    </location>
</feature>
<dbReference type="InterPro" id="IPR018247">
    <property type="entry name" value="EF_Hand_1_Ca_BS"/>
</dbReference>
<accession>A0A1K1PNM5</accession>
<organism evidence="3 4">
    <name type="scientific">Ruminococcus flavefaciens</name>
    <dbReference type="NCBI Taxonomy" id="1265"/>
    <lineage>
        <taxon>Bacteria</taxon>
        <taxon>Bacillati</taxon>
        <taxon>Bacillota</taxon>
        <taxon>Clostridia</taxon>
        <taxon>Eubacteriales</taxon>
        <taxon>Oscillospiraceae</taxon>
        <taxon>Ruminococcus</taxon>
    </lineage>
</organism>
<sequence>MKKSLRTVFTAAMFAAANLSALPVSAEELASDDQWKTIGTDDAEMNWSGWDDFDYLAGQDQYSVYGAQSFFGENRNNDNWNNYSWTVPALEDSDVTTTVDDDEKTTTTNSWNFDFYTTTTTTTVTMPQLLYGAPYVRRYIGDINMDGAIDSFDMIALRKLLVKGYGQSPASESYSDLNGDKKVNMADLILLQRYLLGKVNELIGGEGYLGFMENVDIEKIGSEEQNGNVTTTTTSFYDPREDIVVSLYGIKPAKDIIDQAIWQTKDNIDINLSSEDEK</sequence>
<gene>
    <name evidence="3" type="ORF">SAMN02910280_2845</name>
</gene>
<name>A0A1K1PNM5_RUMFL</name>
<reference evidence="3 4" key="1">
    <citation type="submission" date="2016-11" db="EMBL/GenBank/DDBJ databases">
        <authorList>
            <person name="Jaros S."/>
            <person name="Januszkiewicz K."/>
            <person name="Wedrychowicz H."/>
        </authorList>
    </citation>
    <scope>NUCLEOTIDE SEQUENCE [LARGE SCALE GENOMIC DNA]</scope>
    <source>
        <strain evidence="3 4">YL228</strain>
    </source>
</reference>
<dbReference type="InterPro" id="IPR016134">
    <property type="entry name" value="Dockerin_dom"/>
</dbReference>
<dbReference type="AlphaFoldDB" id="A0A1K1PNM5"/>
<evidence type="ECO:0000313" key="4">
    <source>
        <dbReference type="Proteomes" id="UP000183461"/>
    </source>
</evidence>
<proteinExistence type="predicted"/>
<dbReference type="PROSITE" id="PS00448">
    <property type="entry name" value="CLOS_CELLULOSOME_RPT"/>
    <property type="match status" value="1"/>
</dbReference>
<dbReference type="Pfam" id="PF00404">
    <property type="entry name" value="Dockerin_1"/>
    <property type="match status" value="1"/>
</dbReference>
<dbReference type="GO" id="GO:0004553">
    <property type="term" value="F:hydrolase activity, hydrolyzing O-glycosyl compounds"/>
    <property type="evidence" value="ECO:0007669"/>
    <property type="project" value="InterPro"/>
</dbReference>
<dbReference type="Gene3D" id="1.10.1330.10">
    <property type="entry name" value="Dockerin domain"/>
    <property type="match status" value="1"/>
</dbReference>
<dbReference type="PROSITE" id="PS51766">
    <property type="entry name" value="DOCKERIN"/>
    <property type="match status" value="1"/>
</dbReference>
<protein>
    <recommendedName>
        <fullName evidence="2">Dockerin domain-containing protein</fullName>
    </recommendedName>
</protein>
<dbReference type="PROSITE" id="PS00018">
    <property type="entry name" value="EF_HAND_1"/>
    <property type="match status" value="2"/>
</dbReference>
<dbReference type="GO" id="GO:0000272">
    <property type="term" value="P:polysaccharide catabolic process"/>
    <property type="evidence" value="ECO:0007669"/>
    <property type="project" value="InterPro"/>
</dbReference>
<feature type="chain" id="PRO_5009666709" description="Dockerin domain-containing protein" evidence="1">
    <location>
        <begin position="27"/>
        <end position="278"/>
    </location>
</feature>
<dbReference type="SUPFAM" id="SSF63446">
    <property type="entry name" value="Type I dockerin domain"/>
    <property type="match status" value="1"/>
</dbReference>
<feature type="domain" description="Dockerin" evidence="2">
    <location>
        <begin position="136"/>
        <end position="204"/>
    </location>
</feature>
<dbReference type="InterPro" id="IPR036439">
    <property type="entry name" value="Dockerin_dom_sf"/>
</dbReference>
<dbReference type="InterPro" id="IPR002105">
    <property type="entry name" value="Dockerin_1_rpt"/>
</dbReference>
<dbReference type="CDD" id="cd14256">
    <property type="entry name" value="Dockerin_I"/>
    <property type="match status" value="1"/>
</dbReference>
<dbReference type="RefSeq" id="WP_072301030.1">
    <property type="nucleotide sequence ID" value="NZ_FPIP01000009.1"/>
</dbReference>
<keyword evidence="1" id="KW-0732">Signal</keyword>
<evidence type="ECO:0000259" key="2">
    <source>
        <dbReference type="PROSITE" id="PS51766"/>
    </source>
</evidence>
<evidence type="ECO:0000313" key="3">
    <source>
        <dbReference type="EMBL" id="SFW48334.1"/>
    </source>
</evidence>
<dbReference type="EMBL" id="FPIP01000009">
    <property type="protein sequence ID" value="SFW48334.1"/>
    <property type="molecule type" value="Genomic_DNA"/>
</dbReference>
<dbReference type="Proteomes" id="UP000183461">
    <property type="component" value="Unassembled WGS sequence"/>
</dbReference>